<dbReference type="Pfam" id="PF00386">
    <property type="entry name" value="C1q"/>
    <property type="match status" value="1"/>
</dbReference>
<keyword evidence="2" id="KW-0964">Secreted</keyword>
<organism evidence="5 6">
    <name type="scientific">Amphilophus citrinellus</name>
    <name type="common">Midas cichlid</name>
    <name type="synonym">Cichlasoma citrinellum</name>
    <dbReference type="NCBI Taxonomy" id="61819"/>
    <lineage>
        <taxon>Eukaryota</taxon>
        <taxon>Metazoa</taxon>
        <taxon>Chordata</taxon>
        <taxon>Craniata</taxon>
        <taxon>Vertebrata</taxon>
        <taxon>Euteleostomi</taxon>
        <taxon>Actinopterygii</taxon>
        <taxon>Neopterygii</taxon>
        <taxon>Teleostei</taxon>
        <taxon>Neoteleostei</taxon>
        <taxon>Acanthomorphata</taxon>
        <taxon>Ovalentaria</taxon>
        <taxon>Cichlomorphae</taxon>
        <taxon>Cichliformes</taxon>
        <taxon>Cichlidae</taxon>
        <taxon>New World cichlids</taxon>
        <taxon>Cichlasomatinae</taxon>
        <taxon>Heroini</taxon>
        <taxon>Amphilophus</taxon>
    </lineage>
</organism>
<evidence type="ECO:0000313" key="5">
    <source>
        <dbReference type="Ensembl" id="ENSACIP00000024760.1"/>
    </source>
</evidence>
<dbReference type="GO" id="GO:0005576">
    <property type="term" value="C:extracellular region"/>
    <property type="evidence" value="ECO:0007669"/>
    <property type="project" value="UniProtKB-SubCell"/>
</dbReference>
<evidence type="ECO:0000256" key="1">
    <source>
        <dbReference type="ARBA" id="ARBA00004613"/>
    </source>
</evidence>
<dbReference type="GeneTree" id="ENSGT00950000183116"/>
<evidence type="ECO:0000313" key="6">
    <source>
        <dbReference type="Proteomes" id="UP000261340"/>
    </source>
</evidence>
<dbReference type="PANTHER" id="PTHR22923">
    <property type="entry name" value="CEREBELLIN-RELATED"/>
    <property type="match status" value="1"/>
</dbReference>
<accession>A0A3Q0SXJ3</accession>
<dbReference type="OMA" id="CINEPAG"/>
<dbReference type="SUPFAM" id="SSF49842">
    <property type="entry name" value="TNF-like"/>
    <property type="match status" value="1"/>
</dbReference>
<dbReference type="InterPro" id="IPR050822">
    <property type="entry name" value="Cerebellin_Synaptic_Org"/>
</dbReference>
<protein>
    <recommendedName>
        <fullName evidence="4">C1q domain-containing protein</fullName>
    </recommendedName>
</protein>
<proteinExistence type="predicted"/>
<evidence type="ECO:0000259" key="4">
    <source>
        <dbReference type="PROSITE" id="PS50871"/>
    </source>
</evidence>
<dbReference type="InterPro" id="IPR001073">
    <property type="entry name" value="C1q_dom"/>
</dbReference>
<evidence type="ECO:0000256" key="2">
    <source>
        <dbReference type="ARBA" id="ARBA00022525"/>
    </source>
</evidence>
<sequence length="166" mass="18703">MEAGLTEDSVYDSSDSRWRWLRSTESKAQVAFSASLMNNNGEWRTQGPHINDVRLMFQKVTTNIGNAYNPNTGIFTVPVKGLYYIRFTGMAGDSKPMNAVLIKNEELMFEIYTAVVPQSSASNGITLVLEKGDRLWVTLWNQNTIFDQSRLSTFSGFLVFPMEGEP</sequence>
<dbReference type="SMART" id="SM00110">
    <property type="entry name" value="C1Q"/>
    <property type="match status" value="1"/>
</dbReference>
<dbReference type="Ensembl" id="ENSACIT00000025409.1">
    <property type="protein sequence ID" value="ENSACIP00000024760.1"/>
    <property type="gene ID" value="ENSACIG00000019211.1"/>
</dbReference>
<reference evidence="5" key="1">
    <citation type="submission" date="2025-08" db="UniProtKB">
        <authorList>
            <consortium name="Ensembl"/>
        </authorList>
    </citation>
    <scope>IDENTIFICATION</scope>
</reference>
<dbReference type="AlphaFoldDB" id="A0A3Q0SXJ3"/>
<feature type="domain" description="C1q" evidence="4">
    <location>
        <begin position="25"/>
        <end position="165"/>
    </location>
</feature>
<reference evidence="5" key="2">
    <citation type="submission" date="2025-09" db="UniProtKB">
        <authorList>
            <consortium name="Ensembl"/>
        </authorList>
    </citation>
    <scope>IDENTIFICATION</scope>
</reference>
<dbReference type="PRINTS" id="PR00007">
    <property type="entry name" value="COMPLEMNTC1Q"/>
</dbReference>
<evidence type="ECO:0000256" key="3">
    <source>
        <dbReference type="ARBA" id="ARBA00022729"/>
    </source>
</evidence>
<keyword evidence="3" id="KW-0732">Signal</keyword>
<keyword evidence="6" id="KW-1185">Reference proteome</keyword>
<dbReference type="InterPro" id="IPR008983">
    <property type="entry name" value="Tumour_necrosis_fac-like_dom"/>
</dbReference>
<dbReference type="PANTHER" id="PTHR22923:SF102">
    <property type="entry name" value="CEREBELLIN 13-RELATED"/>
    <property type="match status" value="1"/>
</dbReference>
<dbReference type="Proteomes" id="UP000261340">
    <property type="component" value="Unplaced"/>
</dbReference>
<comment type="subcellular location">
    <subcellularLocation>
        <location evidence="1">Secreted</location>
    </subcellularLocation>
</comment>
<dbReference type="STRING" id="61819.ENSACIP00000024760"/>
<name>A0A3Q0SXJ3_AMPCI</name>
<dbReference type="PROSITE" id="PS50871">
    <property type="entry name" value="C1Q"/>
    <property type="match status" value="1"/>
</dbReference>
<dbReference type="Gene3D" id="2.60.120.40">
    <property type="match status" value="1"/>
</dbReference>